<name>A0ABP4SZU8_9ACTN</name>
<organism evidence="3 4">
    <name type="scientific">Nonomuraea maheshkhaliensis</name>
    <dbReference type="NCBI Taxonomy" id="419590"/>
    <lineage>
        <taxon>Bacteria</taxon>
        <taxon>Bacillati</taxon>
        <taxon>Actinomycetota</taxon>
        <taxon>Actinomycetes</taxon>
        <taxon>Streptosporangiales</taxon>
        <taxon>Streptosporangiaceae</taxon>
        <taxon>Nonomuraea</taxon>
    </lineage>
</organism>
<feature type="region of interest" description="Disordered" evidence="1">
    <location>
        <begin position="96"/>
        <end position="117"/>
    </location>
</feature>
<evidence type="ECO:0000313" key="4">
    <source>
        <dbReference type="Proteomes" id="UP001500064"/>
    </source>
</evidence>
<evidence type="ECO:0000313" key="3">
    <source>
        <dbReference type="EMBL" id="GAA1679929.1"/>
    </source>
</evidence>
<feature type="compositionally biased region" description="Acidic residues" evidence="1">
    <location>
        <begin position="104"/>
        <end position="117"/>
    </location>
</feature>
<sequence>MPMAKGAGIGLAETLRQVRAELAQAQEEGAGQRLRFKITEAELELAVVVAKEAVPGAKVKVEVVGIGGVEAGGEAKLARESTHRLTLTLAVTDTAMPNSPEAIITDDDSDDWGEEEG</sequence>
<accession>A0ABP4SZU8</accession>
<evidence type="ECO:0000256" key="1">
    <source>
        <dbReference type="SAM" id="MobiDB-lite"/>
    </source>
</evidence>
<keyword evidence="4" id="KW-1185">Reference proteome</keyword>
<dbReference type="InterPro" id="IPR045608">
    <property type="entry name" value="Trypco2"/>
</dbReference>
<comment type="caution">
    <text evidence="3">The sequence shown here is derived from an EMBL/GenBank/DDBJ whole genome shotgun (WGS) entry which is preliminary data.</text>
</comment>
<feature type="domain" description="Trypsin-co-occurring" evidence="2">
    <location>
        <begin position="9"/>
        <end position="90"/>
    </location>
</feature>
<dbReference type="EMBL" id="BAAAMU010000119">
    <property type="protein sequence ID" value="GAA1679929.1"/>
    <property type="molecule type" value="Genomic_DNA"/>
</dbReference>
<protein>
    <recommendedName>
        <fullName evidence="2">Trypsin-co-occurring domain-containing protein</fullName>
    </recommendedName>
</protein>
<proteinExistence type="predicted"/>
<dbReference type="Pfam" id="PF19631">
    <property type="entry name" value="Trypco2"/>
    <property type="match status" value="1"/>
</dbReference>
<reference evidence="4" key="1">
    <citation type="journal article" date="2019" name="Int. J. Syst. Evol. Microbiol.">
        <title>The Global Catalogue of Microorganisms (GCM) 10K type strain sequencing project: providing services to taxonomists for standard genome sequencing and annotation.</title>
        <authorList>
            <consortium name="The Broad Institute Genomics Platform"/>
            <consortium name="The Broad Institute Genome Sequencing Center for Infectious Disease"/>
            <person name="Wu L."/>
            <person name="Ma J."/>
        </authorList>
    </citation>
    <scope>NUCLEOTIDE SEQUENCE [LARGE SCALE GENOMIC DNA]</scope>
    <source>
        <strain evidence="4">JCM 13929</strain>
    </source>
</reference>
<dbReference type="Proteomes" id="UP001500064">
    <property type="component" value="Unassembled WGS sequence"/>
</dbReference>
<gene>
    <name evidence="3" type="ORF">GCM10009733_090880</name>
</gene>
<evidence type="ECO:0000259" key="2">
    <source>
        <dbReference type="Pfam" id="PF19631"/>
    </source>
</evidence>